<dbReference type="PANTHER" id="PTHR20855">
    <property type="entry name" value="ADIPOR/PROGESTIN RECEPTOR-RELATED"/>
    <property type="match status" value="1"/>
</dbReference>
<feature type="transmembrane region" description="Helical" evidence="7">
    <location>
        <begin position="436"/>
        <end position="458"/>
    </location>
</feature>
<evidence type="ECO:0000313" key="9">
    <source>
        <dbReference type="Proteomes" id="UP000054248"/>
    </source>
</evidence>
<feature type="transmembrane region" description="Helical" evidence="7">
    <location>
        <begin position="470"/>
        <end position="491"/>
    </location>
</feature>
<evidence type="ECO:0000256" key="2">
    <source>
        <dbReference type="ARBA" id="ARBA00022692"/>
    </source>
</evidence>
<dbReference type="Pfam" id="PF03006">
    <property type="entry name" value="HlyIII"/>
    <property type="match status" value="1"/>
</dbReference>
<evidence type="ECO:0000313" key="8">
    <source>
        <dbReference type="EMBL" id="KIO20312.1"/>
    </source>
</evidence>
<dbReference type="STRING" id="1051891.A0A0C3LFS7"/>
<dbReference type="GO" id="GO:0046872">
    <property type="term" value="F:metal ion binding"/>
    <property type="evidence" value="ECO:0007669"/>
    <property type="project" value="UniProtKB-KW"/>
</dbReference>
<protein>
    <recommendedName>
        <fullName evidence="10">HlyIII-domain-containing protein</fullName>
    </recommendedName>
</protein>
<keyword evidence="5" id="KW-0862">Zinc</keyword>
<dbReference type="OrthoDB" id="5585746at2759"/>
<name>A0A0C3LFS7_9AGAM</name>
<dbReference type="EMBL" id="KN823179">
    <property type="protein sequence ID" value="KIO20312.1"/>
    <property type="molecule type" value="Genomic_DNA"/>
</dbReference>
<keyword evidence="5" id="KW-0479">Metal-binding</keyword>
<evidence type="ECO:0000256" key="4">
    <source>
        <dbReference type="ARBA" id="ARBA00023136"/>
    </source>
</evidence>
<dbReference type="InterPro" id="IPR004254">
    <property type="entry name" value="AdipoR/HlyIII-related"/>
</dbReference>
<dbReference type="AlphaFoldDB" id="A0A0C3LFS7"/>
<evidence type="ECO:0000256" key="7">
    <source>
        <dbReference type="SAM" id="Phobius"/>
    </source>
</evidence>
<proteinExistence type="predicted"/>
<feature type="region of interest" description="Disordered" evidence="6">
    <location>
        <begin position="1"/>
        <end position="30"/>
    </location>
</feature>
<evidence type="ECO:0008006" key="10">
    <source>
        <dbReference type="Google" id="ProtNLM"/>
    </source>
</evidence>
<feature type="binding site" evidence="5">
    <location>
        <position position="597"/>
    </location>
    <ligand>
        <name>Zn(2+)</name>
        <dbReference type="ChEBI" id="CHEBI:29105"/>
    </ligand>
</feature>
<keyword evidence="4 7" id="KW-0472">Membrane</keyword>
<organism evidence="8 9">
    <name type="scientific">Tulasnella calospora MUT 4182</name>
    <dbReference type="NCBI Taxonomy" id="1051891"/>
    <lineage>
        <taxon>Eukaryota</taxon>
        <taxon>Fungi</taxon>
        <taxon>Dikarya</taxon>
        <taxon>Basidiomycota</taxon>
        <taxon>Agaricomycotina</taxon>
        <taxon>Agaricomycetes</taxon>
        <taxon>Cantharellales</taxon>
        <taxon>Tulasnellaceae</taxon>
        <taxon>Tulasnella</taxon>
    </lineage>
</organism>
<reference evidence="9" key="2">
    <citation type="submission" date="2015-01" db="EMBL/GenBank/DDBJ databases">
        <title>Evolutionary Origins and Diversification of the Mycorrhizal Mutualists.</title>
        <authorList>
            <consortium name="DOE Joint Genome Institute"/>
            <consortium name="Mycorrhizal Genomics Consortium"/>
            <person name="Kohler A."/>
            <person name="Kuo A."/>
            <person name="Nagy L.G."/>
            <person name="Floudas D."/>
            <person name="Copeland A."/>
            <person name="Barry K.W."/>
            <person name="Cichocki N."/>
            <person name="Veneault-Fourrey C."/>
            <person name="LaButti K."/>
            <person name="Lindquist E.A."/>
            <person name="Lipzen A."/>
            <person name="Lundell T."/>
            <person name="Morin E."/>
            <person name="Murat C."/>
            <person name="Riley R."/>
            <person name="Ohm R."/>
            <person name="Sun H."/>
            <person name="Tunlid A."/>
            <person name="Henrissat B."/>
            <person name="Grigoriev I.V."/>
            <person name="Hibbett D.S."/>
            <person name="Martin F."/>
        </authorList>
    </citation>
    <scope>NUCLEOTIDE SEQUENCE [LARGE SCALE GENOMIC DNA]</scope>
    <source>
        <strain evidence="9">MUT 4182</strain>
    </source>
</reference>
<reference evidence="8 9" key="1">
    <citation type="submission" date="2014-04" db="EMBL/GenBank/DDBJ databases">
        <authorList>
            <consortium name="DOE Joint Genome Institute"/>
            <person name="Kuo A."/>
            <person name="Girlanda M."/>
            <person name="Perotto S."/>
            <person name="Kohler A."/>
            <person name="Nagy L.G."/>
            <person name="Floudas D."/>
            <person name="Copeland A."/>
            <person name="Barry K.W."/>
            <person name="Cichocki N."/>
            <person name="Veneault-Fourrey C."/>
            <person name="LaButti K."/>
            <person name="Lindquist E.A."/>
            <person name="Lipzen A."/>
            <person name="Lundell T."/>
            <person name="Morin E."/>
            <person name="Murat C."/>
            <person name="Sun H."/>
            <person name="Tunlid A."/>
            <person name="Henrissat B."/>
            <person name="Grigoriev I.V."/>
            <person name="Hibbett D.S."/>
            <person name="Martin F."/>
            <person name="Nordberg H.P."/>
            <person name="Cantor M.N."/>
            <person name="Hua S.X."/>
        </authorList>
    </citation>
    <scope>NUCLEOTIDE SEQUENCE [LARGE SCALE GENOMIC DNA]</scope>
    <source>
        <strain evidence="8 9">MUT 4182</strain>
    </source>
</reference>
<comment type="subcellular location">
    <subcellularLocation>
        <location evidence="1">Membrane</location>
        <topology evidence="1">Multi-pass membrane protein</topology>
    </subcellularLocation>
</comment>
<feature type="binding site" evidence="5">
    <location>
        <position position="601"/>
    </location>
    <ligand>
        <name>Zn(2+)</name>
        <dbReference type="ChEBI" id="CHEBI:29105"/>
    </ligand>
</feature>
<dbReference type="GO" id="GO:0016020">
    <property type="term" value="C:membrane"/>
    <property type="evidence" value="ECO:0007669"/>
    <property type="project" value="UniProtKB-SubCell"/>
</dbReference>
<dbReference type="GO" id="GO:0038023">
    <property type="term" value="F:signaling receptor activity"/>
    <property type="evidence" value="ECO:0007669"/>
    <property type="project" value="TreeGrafter"/>
</dbReference>
<keyword evidence="2 7" id="KW-0812">Transmembrane</keyword>
<keyword evidence="9" id="KW-1185">Reference proteome</keyword>
<evidence type="ECO:0000256" key="1">
    <source>
        <dbReference type="ARBA" id="ARBA00004141"/>
    </source>
</evidence>
<feature type="binding site" evidence="5">
    <location>
        <position position="453"/>
    </location>
    <ligand>
        <name>Zn(2+)</name>
        <dbReference type="ChEBI" id="CHEBI:29105"/>
    </ligand>
</feature>
<evidence type="ECO:0000256" key="3">
    <source>
        <dbReference type="ARBA" id="ARBA00022989"/>
    </source>
</evidence>
<sequence>MSTTHRAPARGRSLSVSATSRRQPRKPPSFISKSFIHRTDFKFDPLQAAKRAGRIPSDILVSCSPIPQRQPSVTTGKSERERCIYLTNSASLLPPSLEPLDIPATATHLSLHGLRDAFLSNLSDLQARLSRLAEESKVDDYPEQELDPFVPPSNLEDVLEEGAALVREGTEFVAWLKEEMGAHMPELDFDFDFDFDFDNAIAGVRSHLPDVKSHLPDFDFEFNVRERVTNTLDDARERFRHLDLHLPSFPDTVEYQERLQTRLTSIREYLQAISLPSPTQISLPSLPTPKTLTNLLPDILGPEEDETERALRVRAAELKRALTASCDGLKLISFNDLPARWKNNEHVHHGYRFIPFSSWPSLVLSLFALHNETANIHTHLLPFASIILTLAWPSMSIPTHLLPSSLSETLNFPSTLHLPALLSSSPHVEVDSIPKYLFFAAAATCLACSSLWHLTAGCSDLWVLENGARIDYVGIGWLISASVATCVYYGFDCHPNWMIAYIGLTVVTAIAGSVAPFQAWFDERKYKMKRVAFFVALACSAVIPIVHLGFLKGPSAAWAWIGPILPSITSYLVGLVFYSTHFPECFFPGRFDYCSSHAIWHLFIVVAIRAHWRAVEFFQADVPNHFCVA</sequence>
<dbReference type="HOGENOM" id="CLU_021163_0_0_1"/>
<accession>A0A0C3LFS7</accession>
<dbReference type="Proteomes" id="UP000054248">
    <property type="component" value="Unassembled WGS sequence"/>
</dbReference>
<evidence type="ECO:0000256" key="6">
    <source>
        <dbReference type="SAM" id="MobiDB-lite"/>
    </source>
</evidence>
<keyword evidence="3 7" id="KW-1133">Transmembrane helix</keyword>
<feature type="transmembrane region" description="Helical" evidence="7">
    <location>
        <begin position="497"/>
        <end position="519"/>
    </location>
</feature>
<evidence type="ECO:0000256" key="5">
    <source>
        <dbReference type="PIRSR" id="PIRSR604254-1"/>
    </source>
</evidence>
<gene>
    <name evidence="8" type="ORF">M407DRAFT_30045</name>
</gene>
<feature type="transmembrane region" description="Helical" evidence="7">
    <location>
        <begin position="531"/>
        <end position="551"/>
    </location>
</feature>
<feature type="transmembrane region" description="Helical" evidence="7">
    <location>
        <begin position="557"/>
        <end position="578"/>
    </location>
</feature>
<dbReference type="GO" id="GO:0006882">
    <property type="term" value="P:intracellular zinc ion homeostasis"/>
    <property type="evidence" value="ECO:0007669"/>
    <property type="project" value="TreeGrafter"/>
</dbReference>
<dbReference type="PANTHER" id="PTHR20855:SF97">
    <property type="entry name" value="ADIPOR-LIKE RECEPTOR IZH3-RELATED"/>
    <property type="match status" value="1"/>
</dbReference>